<dbReference type="Proteomes" id="UP000294530">
    <property type="component" value="Unassembled WGS sequence"/>
</dbReference>
<evidence type="ECO:0000313" key="1">
    <source>
        <dbReference type="EMBL" id="TDH67576.1"/>
    </source>
</evidence>
<reference evidence="1 2" key="1">
    <citation type="journal article" date="2021" name="Genome Biol.">
        <title>AFLAP: assembly-free linkage analysis pipeline using k-mers from genome sequencing data.</title>
        <authorList>
            <person name="Fletcher K."/>
            <person name="Zhang L."/>
            <person name="Gil J."/>
            <person name="Han R."/>
            <person name="Cavanaugh K."/>
            <person name="Michelmore R."/>
        </authorList>
    </citation>
    <scope>NUCLEOTIDE SEQUENCE [LARGE SCALE GENOMIC DNA]</scope>
    <source>
        <strain evidence="1 2">SF5</strain>
    </source>
</reference>
<dbReference type="RefSeq" id="XP_067817075.1">
    <property type="nucleotide sequence ID" value="XM_067959981.1"/>
</dbReference>
<proteinExistence type="predicted"/>
<gene>
    <name evidence="1" type="ORF">CCR75_001880</name>
</gene>
<name>A0A976IDC9_BRELC</name>
<dbReference type="AlphaFoldDB" id="A0A976IDC9"/>
<sequence>MESDLFGFMAMISNKSKKLVQNCYRNIFATEFAMLGTQIWNRSVKYLHLEILKVKMFELKQHGFIINFQDLLSQSKLVIADWTSVLLPERIGYESST</sequence>
<protein>
    <submittedName>
        <fullName evidence="1">Uncharacterized protein</fullName>
    </submittedName>
</protein>
<accession>A0A976IDC9</accession>
<dbReference type="GeneID" id="94345652"/>
<evidence type="ECO:0000313" key="2">
    <source>
        <dbReference type="Proteomes" id="UP000294530"/>
    </source>
</evidence>
<comment type="caution">
    <text evidence="1">The sequence shown here is derived from an EMBL/GenBank/DDBJ whole genome shotgun (WGS) entry which is preliminary data.</text>
</comment>
<organism evidence="1 2">
    <name type="scientific">Bremia lactucae</name>
    <name type="common">Lettuce downy mildew</name>
    <dbReference type="NCBI Taxonomy" id="4779"/>
    <lineage>
        <taxon>Eukaryota</taxon>
        <taxon>Sar</taxon>
        <taxon>Stramenopiles</taxon>
        <taxon>Oomycota</taxon>
        <taxon>Peronosporomycetes</taxon>
        <taxon>Peronosporales</taxon>
        <taxon>Peronosporaceae</taxon>
        <taxon>Bremia</taxon>
    </lineage>
</organism>
<dbReference type="EMBL" id="SHOA02000014">
    <property type="protein sequence ID" value="TDH67576.1"/>
    <property type="molecule type" value="Genomic_DNA"/>
</dbReference>
<dbReference type="KEGG" id="blac:94345652"/>
<keyword evidence="2" id="KW-1185">Reference proteome</keyword>